<accession>A0ABD2LWT2</accession>
<name>A0ABD2LWT2_9BILA</name>
<keyword evidence="2" id="KW-1185">Reference proteome</keyword>
<evidence type="ECO:0000313" key="1">
    <source>
        <dbReference type="EMBL" id="KAL3119702.1"/>
    </source>
</evidence>
<dbReference type="Proteomes" id="UP001620626">
    <property type="component" value="Unassembled WGS sequence"/>
</dbReference>
<organism evidence="1 2">
    <name type="scientific">Heterodera trifolii</name>
    <dbReference type="NCBI Taxonomy" id="157864"/>
    <lineage>
        <taxon>Eukaryota</taxon>
        <taxon>Metazoa</taxon>
        <taxon>Ecdysozoa</taxon>
        <taxon>Nematoda</taxon>
        <taxon>Chromadorea</taxon>
        <taxon>Rhabditida</taxon>
        <taxon>Tylenchina</taxon>
        <taxon>Tylenchomorpha</taxon>
        <taxon>Tylenchoidea</taxon>
        <taxon>Heteroderidae</taxon>
        <taxon>Heteroderinae</taxon>
        <taxon>Heterodera</taxon>
    </lineage>
</organism>
<comment type="caution">
    <text evidence="1">The sequence shown here is derived from an EMBL/GenBank/DDBJ whole genome shotgun (WGS) entry which is preliminary data.</text>
</comment>
<sequence length="92" mass="10196">MSPNSAVGAALEFVRPAVHGHVFWHDFGRFKPIRSEQFNLPSVMAKAKGIRGILFLHLCVSGDSVLKVQIRNGAYFLKSLPISSFVKVNKTK</sequence>
<protein>
    <submittedName>
        <fullName evidence="1">Uncharacterized protein</fullName>
    </submittedName>
</protein>
<dbReference type="EMBL" id="JBICBT010000237">
    <property type="protein sequence ID" value="KAL3119702.1"/>
    <property type="molecule type" value="Genomic_DNA"/>
</dbReference>
<reference evidence="1 2" key="1">
    <citation type="submission" date="2024-10" db="EMBL/GenBank/DDBJ databases">
        <authorList>
            <person name="Kim D."/>
        </authorList>
    </citation>
    <scope>NUCLEOTIDE SEQUENCE [LARGE SCALE GENOMIC DNA]</scope>
    <source>
        <strain evidence="1">BH-2024</strain>
    </source>
</reference>
<gene>
    <name evidence="1" type="ORF">niasHT_001672</name>
</gene>
<evidence type="ECO:0000313" key="2">
    <source>
        <dbReference type="Proteomes" id="UP001620626"/>
    </source>
</evidence>
<proteinExistence type="predicted"/>
<dbReference type="AlphaFoldDB" id="A0ABD2LWT2"/>